<reference evidence="1" key="1">
    <citation type="submission" date="2014-11" db="EMBL/GenBank/DDBJ databases">
        <authorList>
            <person name="Amaro Gonzalez C."/>
        </authorList>
    </citation>
    <scope>NUCLEOTIDE SEQUENCE</scope>
</reference>
<name>A0A0E9PJ14_ANGAN</name>
<dbReference type="EMBL" id="GBXM01104058">
    <property type="protein sequence ID" value="JAH04519.1"/>
    <property type="molecule type" value="Transcribed_RNA"/>
</dbReference>
<sequence length="43" mass="5037">MALDREIKLLRIAWPSRSVTPGDDWPLAVLNLWPCDSEERWSL</sequence>
<dbReference type="AlphaFoldDB" id="A0A0E9PJ14"/>
<protein>
    <submittedName>
        <fullName evidence="1">Uncharacterized protein</fullName>
    </submittedName>
</protein>
<proteinExistence type="predicted"/>
<accession>A0A0E9PJ14</accession>
<evidence type="ECO:0000313" key="1">
    <source>
        <dbReference type="EMBL" id="JAH04519.1"/>
    </source>
</evidence>
<organism evidence="1">
    <name type="scientific">Anguilla anguilla</name>
    <name type="common">European freshwater eel</name>
    <name type="synonym">Muraena anguilla</name>
    <dbReference type="NCBI Taxonomy" id="7936"/>
    <lineage>
        <taxon>Eukaryota</taxon>
        <taxon>Metazoa</taxon>
        <taxon>Chordata</taxon>
        <taxon>Craniata</taxon>
        <taxon>Vertebrata</taxon>
        <taxon>Euteleostomi</taxon>
        <taxon>Actinopterygii</taxon>
        <taxon>Neopterygii</taxon>
        <taxon>Teleostei</taxon>
        <taxon>Anguilliformes</taxon>
        <taxon>Anguillidae</taxon>
        <taxon>Anguilla</taxon>
    </lineage>
</organism>
<reference evidence="1" key="2">
    <citation type="journal article" date="2015" name="Fish Shellfish Immunol.">
        <title>Early steps in the European eel (Anguilla anguilla)-Vibrio vulnificus interaction in the gills: Role of the RtxA13 toxin.</title>
        <authorList>
            <person name="Callol A."/>
            <person name="Pajuelo D."/>
            <person name="Ebbesson L."/>
            <person name="Teles M."/>
            <person name="MacKenzie S."/>
            <person name="Amaro C."/>
        </authorList>
    </citation>
    <scope>NUCLEOTIDE SEQUENCE</scope>
</reference>